<dbReference type="InterPro" id="IPR001138">
    <property type="entry name" value="Zn2Cys6_DnaBD"/>
</dbReference>
<feature type="compositionally biased region" description="Low complexity" evidence="3">
    <location>
        <begin position="169"/>
        <end position="179"/>
    </location>
</feature>
<dbReference type="GO" id="GO:0000981">
    <property type="term" value="F:DNA-binding transcription factor activity, RNA polymerase II-specific"/>
    <property type="evidence" value="ECO:0007669"/>
    <property type="project" value="InterPro"/>
</dbReference>
<dbReference type="GO" id="GO:0005634">
    <property type="term" value="C:nucleus"/>
    <property type="evidence" value="ECO:0007669"/>
    <property type="project" value="UniProtKB-SubCell"/>
</dbReference>
<dbReference type="GeneID" id="20374324"/>
<accession>R9AIH7</accession>
<dbReference type="SUPFAM" id="SSF57701">
    <property type="entry name" value="Zn2/Cys6 DNA-binding domain"/>
    <property type="match status" value="1"/>
</dbReference>
<proteinExistence type="predicted"/>
<dbReference type="InterPro" id="IPR050613">
    <property type="entry name" value="Sec_Metabolite_Reg"/>
</dbReference>
<protein>
    <submittedName>
        <fullName evidence="5">Maltose fermentation regulatory protein MAL13</fullName>
    </submittedName>
</protein>
<organism evidence="5 6">
    <name type="scientific">Wallemia ichthyophaga (strain EXF-994 / CBS 113033)</name>
    <dbReference type="NCBI Taxonomy" id="1299270"/>
    <lineage>
        <taxon>Eukaryota</taxon>
        <taxon>Fungi</taxon>
        <taxon>Dikarya</taxon>
        <taxon>Basidiomycota</taxon>
        <taxon>Wallemiomycotina</taxon>
        <taxon>Wallemiomycetes</taxon>
        <taxon>Wallemiales</taxon>
        <taxon>Wallemiaceae</taxon>
        <taxon>Wallemia</taxon>
    </lineage>
</organism>
<dbReference type="OrthoDB" id="39175at2759"/>
<dbReference type="Pfam" id="PF00172">
    <property type="entry name" value="Zn_clus"/>
    <property type="match status" value="1"/>
</dbReference>
<reference evidence="6" key="1">
    <citation type="journal article" date="2013" name="BMC Genomics">
        <title>Genome and transcriptome sequencing of the halophilic fungus Wallemia ichthyophaga: haloadaptations present and absent.</title>
        <authorList>
            <person name="Zajc J."/>
            <person name="Liu Y."/>
            <person name="Dai W."/>
            <person name="Yang Z."/>
            <person name="Hu J."/>
            <person name="Gostincar C."/>
            <person name="Gunde-Cimerman N."/>
        </authorList>
    </citation>
    <scope>NUCLEOTIDE SEQUENCE [LARGE SCALE GENOMIC DNA]</scope>
    <source>
        <strain evidence="6">EXF-994 / CBS 113033</strain>
    </source>
</reference>
<name>R9AIH7_WALI9</name>
<dbReference type="HOGENOM" id="CLU_984191_0_0_1"/>
<dbReference type="RefSeq" id="XP_009269275.1">
    <property type="nucleotide sequence ID" value="XM_009271000.1"/>
</dbReference>
<comment type="subcellular location">
    <subcellularLocation>
        <location evidence="1">Nucleus</location>
    </subcellularLocation>
</comment>
<dbReference type="PROSITE" id="PS50048">
    <property type="entry name" value="ZN2_CY6_FUNGAL_2"/>
    <property type="match status" value="1"/>
</dbReference>
<keyword evidence="6" id="KW-1185">Reference proteome</keyword>
<dbReference type="AlphaFoldDB" id="R9AIH7"/>
<dbReference type="SMART" id="SM00066">
    <property type="entry name" value="GAL4"/>
    <property type="match status" value="1"/>
</dbReference>
<dbReference type="STRING" id="1299270.R9AIH7"/>
<evidence type="ECO:0000256" key="3">
    <source>
        <dbReference type="SAM" id="MobiDB-lite"/>
    </source>
</evidence>
<dbReference type="CDD" id="cd00067">
    <property type="entry name" value="GAL4"/>
    <property type="match status" value="1"/>
</dbReference>
<feature type="region of interest" description="Disordered" evidence="3">
    <location>
        <begin position="72"/>
        <end position="193"/>
    </location>
</feature>
<dbReference type="Proteomes" id="UP000014064">
    <property type="component" value="Unassembled WGS sequence"/>
</dbReference>
<feature type="compositionally biased region" description="Basic and acidic residues" evidence="3">
    <location>
        <begin position="116"/>
        <end position="148"/>
    </location>
</feature>
<evidence type="ECO:0000313" key="5">
    <source>
        <dbReference type="EMBL" id="EOQ99830.1"/>
    </source>
</evidence>
<dbReference type="PANTHER" id="PTHR31001">
    <property type="entry name" value="UNCHARACTERIZED TRANSCRIPTIONAL REGULATORY PROTEIN"/>
    <property type="match status" value="1"/>
</dbReference>
<sequence>MSNSFIFTQRLPLPQSSIFNSGLTAPSINSKDYNLWEPDNFSKHADGSSRGDEFEEAFDNIALEQQREIMEKTQQQQQVQMQLERQQLDHKRQQIKQKQQQRELQQRDQVQQQQKEQQHQQQEEKSDNDQLEHLKKAREIPLHLRVNEEQEQENTSSQKQTETQKKAKPQPQTHPQTPHIGTSRIPPHKPNEQKRQPIACFNCRQRRLKCDGENPCSPCVRRGVAESCAFAQQVRRRGPGRKKLAQLASLGDVNAANALGIKPGEWVRDPELFPPSPKRKRND</sequence>
<dbReference type="InterPro" id="IPR036864">
    <property type="entry name" value="Zn2-C6_fun-type_DNA-bd_sf"/>
</dbReference>
<feature type="domain" description="Zn(2)-C6 fungal-type" evidence="4">
    <location>
        <begin position="199"/>
        <end position="230"/>
    </location>
</feature>
<feature type="compositionally biased region" description="Low complexity" evidence="3">
    <location>
        <begin position="72"/>
        <end position="85"/>
    </location>
</feature>
<dbReference type="GO" id="GO:0008270">
    <property type="term" value="F:zinc ion binding"/>
    <property type="evidence" value="ECO:0007669"/>
    <property type="project" value="InterPro"/>
</dbReference>
<keyword evidence="2" id="KW-0539">Nucleus</keyword>
<gene>
    <name evidence="5" type="ORF">J056_001372</name>
</gene>
<evidence type="ECO:0000259" key="4">
    <source>
        <dbReference type="PROSITE" id="PS50048"/>
    </source>
</evidence>
<dbReference type="EMBL" id="KE007238">
    <property type="protein sequence ID" value="EOQ99830.1"/>
    <property type="molecule type" value="Genomic_DNA"/>
</dbReference>
<evidence type="ECO:0000256" key="2">
    <source>
        <dbReference type="ARBA" id="ARBA00023242"/>
    </source>
</evidence>
<evidence type="ECO:0000313" key="6">
    <source>
        <dbReference type="Proteomes" id="UP000014064"/>
    </source>
</evidence>
<dbReference type="Gene3D" id="4.10.240.10">
    <property type="entry name" value="Zn(2)-C6 fungal-type DNA-binding domain"/>
    <property type="match status" value="1"/>
</dbReference>
<evidence type="ECO:0000256" key="1">
    <source>
        <dbReference type="ARBA" id="ARBA00004123"/>
    </source>
</evidence>
<dbReference type="PROSITE" id="PS00463">
    <property type="entry name" value="ZN2_CY6_FUNGAL_1"/>
    <property type="match status" value="1"/>
</dbReference>
<dbReference type="KEGG" id="wic:J056_001372"/>